<proteinExistence type="predicted"/>
<reference evidence="1 2" key="1">
    <citation type="journal article" date="2021" name="Plant Biotechnol. J.">
        <title>Multi-omics assisted identification of the key and species-specific regulatory components of drought-tolerant mechanisms in Gossypium stocksii.</title>
        <authorList>
            <person name="Yu D."/>
            <person name="Ke L."/>
            <person name="Zhang D."/>
            <person name="Wu Y."/>
            <person name="Sun Y."/>
            <person name="Mei J."/>
            <person name="Sun J."/>
            <person name="Sun Y."/>
        </authorList>
    </citation>
    <scope>NUCLEOTIDE SEQUENCE [LARGE SCALE GENOMIC DNA]</scope>
    <source>
        <strain evidence="2">cv. E1</strain>
        <tissue evidence="1">Leaf</tissue>
    </source>
</reference>
<dbReference type="EMBL" id="JAIQCV010000003">
    <property type="protein sequence ID" value="KAH1115606.1"/>
    <property type="molecule type" value="Genomic_DNA"/>
</dbReference>
<sequence length="100" mass="11233">MVSFYFRMASSSPVRGLTCLIHRLLPSLEPEFPPQVPICAMSNPSPAGIKMERMSRCDPSSTTFLQLKLEALLELMFLHTITAPLLQSFASLNTLEKRFC</sequence>
<accession>A0A9D4AH77</accession>
<dbReference type="AlphaFoldDB" id="A0A9D4AH77"/>
<keyword evidence="2" id="KW-1185">Reference proteome</keyword>
<evidence type="ECO:0000313" key="2">
    <source>
        <dbReference type="Proteomes" id="UP000828251"/>
    </source>
</evidence>
<name>A0A9D4AH77_9ROSI</name>
<protein>
    <submittedName>
        <fullName evidence="1">Uncharacterized protein</fullName>
    </submittedName>
</protein>
<evidence type="ECO:0000313" key="1">
    <source>
        <dbReference type="EMBL" id="KAH1115606.1"/>
    </source>
</evidence>
<comment type="caution">
    <text evidence="1">The sequence shown here is derived from an EMBL/GenBank/DDBJ whole genome shotgun (WGS) entry which is preliminary data.</text>
</comment>
<organism evidence="1 2">
    <name type="scientific">Gossypium stocksii</name>
    <dbReference type="NCBI Taxonomy" id="47602"/>
    <lineage>
        <taxon>Eukaryota</taxon>
        <taxon>Viridiplantae</taxon>
        <taxon>Streptophyta</taxon>
        <taxon>Embryophyta</taxon>
        <taxon>Tracheophyta</taxon>
        <taxon>Spermatophyta</taxon>
        <taxon>Magnoliopsida</taxon>
        <taxon>eudicotyledons</taxon>
        <taxon>Gunneridae</taxon>
        <taxon>Pentapetalae</taxon>
        <taxon>rosids</taxon>
        <taxon>malvids</taxon>
        <taxon>Malvales</taxon>
        <taxon>Malvaceae</taxon>
        <taxon>Malvoideae</taxon>
        <taxon>Gossypium</taxon>
    </lineage>
</organism>
<gene>
    <name evidence="1" type="ORF">J1N35_008984</name>
</gene>
<dbReference type="Proteomes" id="UP000828251">
    <property type="component" value="Unassembled WGS sequence"/>
</dbReference>